<keyword evidence="1" id="KW-0966">Cell projection</keyword>
<comment type="caution">
    <text evidence="1">The sequence shown here is derived from an EMBL/GenBank/DDBJ whole genome shotgun (WGS) entry which is preliminary data.</text>
</comment>
<dbReference type="RefSeq" id="WP_012225164.1">
    <property type="nucleotide sequence ID" value="NZ_JABEQG010000009.1"/>
</dbReference>
<protein>
    <submittedName>
        <fullName evidence="1">Flagellin</fullName>
    </submittedName>
</protein>
<organism evidence="1 2">
    <name type="scientific">Gluconacetobacter diazotrophicus</name>
    <name type="common">Acetobacter diazotrophicus</name>
    <dbReference type="NCBI Taxonomy" id="33996"/>
    <lineage>
        <taxon>Bacteria</taxon>
        <taxon>Pseudomonadati</taxon>
        <taxon>Pseudomonadota</taxon>
        <taxon>Alphaproteobacteria</taxon>
        <taxon>Acetobacterales</taxon>
        <taxon>Acetobacteraceae</taxon>
        <taxon>Gluconacetobacter</taxon>
    </lineage>
</organism>
<dbReference type="InterPro" id="IPR001492">
    <property type="entry name" value="Flagellin"/>
</dbReference>
<dbReference type="Gene3D" id="1.20.1330.10">
    <property type="entry name" value="f41 fragment of flagellin, N-terminal domain"/>
    <property type="match status" value="1"/>
</dbReference>
<reference evidence="1 2" key="1">
    <citation type="submission" date="2020-04" db="EMBL/GenBank/DDBJ databases">
        <title>Description of novel Gluconacetobacter.</title>
        <authorList>
            <person name="Sombolestani A."/>
        </authorList>
    </citation>
    <scope>NUCLEOTIDE SEQUENCE [LARGE SCALE GENOMIC DNA]</scope>
    <source>
        <strain evidence="1 2">LMG 7603</strain>
    </source>
</reference>
<name>A0A7W4FE31_GLUDI</name>
<dbReference type="GO" id="GO:0009288">
    <property type="term" value="C:bacterial-type flagellum"/>
    <property type="evidence" value="ECO:0007669"/>
    <property type="project" value="InterPro"/>
</dbReference>
<sequence length="358" mass="36110">MSTTIGQYGNFGSSLILSAGIDAMTQEQQTIAWETSTDTLSETYAGLGQARSAAISLAPQITQVAAWQTNVTNAQNSLSVQADALTQIVSLAQSLSTSLIGVTGTTTDSAVTATAGEATTALSELATVLNTSDGSGYVFAGKDSTEPPIEDTASVTSGTLATQIASIVSSLGSSDASTVIEQATTAAADNTAGTSVFSSQLSVSGDAATALQKSVVTGSNTSTEVGIVATQGTAASLTSTGSPIRDLMRDMMIVSGTSGMSSTTSGYSDLVSQVYSSLQTTISQLTDMESSVGTTQDNLTANATLLTSMNTALTGQLGDARDADLAAVAVQSSSLDTSLKASYMLVSDMKSLTLANYI</sequence>
<accession>A0A7W4FE31</accession>
<keyword evidence="1" id="KW-0282">Flagellum</keyword>
<evidence type="ECO:0000313" key="1">
    <source>
        <dbReference type="EMBL" id="MBB2156045.1"/>
    </source>
</evidence>
<gene>
    <name evidence="1" type="ORF">HLH33_06940</name>
</gene>
<dbReference type="EMBL" id="JABEQG010000009">
    <property type="protein sequence ID" value="MBB2156045.1"/>
    <property type="molecule type" value="Genomic_DNA"/>
</dbReference>
<dbReference type="Proteomes" id="UP000550787">
    <property type="component" value="Unassembled WGS sequence"/>
</dbReference>
<dbReference type="GO" id="GO:0005198">
    <property type="term" value="F:structural molecule activity"/>
    <property type="evidence" value="ECO:0007669"/>
    <property type="project" value="InterPro"/>
</dbReference>
<dbReference type="NCBIfam" id="NF006489">
    <property type="entry name" value="PRK08913.1"/>
    <property type="match status" value="1"/>
</dbReference>
<dbReference type="AlphaFoldDB" id="A0A7W4FE31"/>
<dbReference type="PANTHER" id="PTHR42792">
    <property type="entry name" value="FLAGELLIN"/>
    <property type="match status" value="1"/>
</dbReference>
<dbReference type="PANTHER" id="PTHR42792:SF1">
    <property type="entry name" value="FLAGELLAR HOOK-ASSOCIATED PROTEIN 3"/>
    <property type="match status" value="1"/>
</dbReference>
<dbReference type="OMA" id="TALEHMI"/>
<dbReference type="SUPFAM" id="SSF64518">
    <property type="entry name" value="Phase 1 flagellin"/>
    <property type="match status" value="1"/>
</dbReference>
<proteinExistence type="predicted"/>
<keyword evidence="1" id="KW-0969">Cilium</keyword>
<evidence type="ECO:0000313" key="2">
    <source>
        <dbReference type="Proteomes" id="UP000550787"/>
    </source>
</evidence>